<keyword evidence="13" id="KW-1185">Reference proteome</keyword>
<dbReference type="AlphaFoldDB" id="A0A2M8R7M0"/>
<dbReference type="InterPro" id="IPR058978">
    <property type="entry name" value="GSDM_bact-type"/>
</dbReference>
<dbReference type="Pfam" id="PF26164">
    <property type="entry name" value="Bact_GSDM"/>
    <property type="match status" value="1"/>
</dbReference>
<evidence type="ECO:0000313" key="12">
    <source>
        <dbReference type="EMBL" id="PJG53798.1"/>
    </source>
</evidence>
<evidence type="ECO:0000256" key="1">
    <source>
        <dbReference type="ARBA" id="ARBA00004496"/>
    </source>
</evidence>
<protein>
    <recommendedName>
        <fullName evidence="10">Gasdermin bGSDM</fullName>
    </recommendedName>
    <alternativeName>
        <fullName evidence="11">Bacterial gasdermin</fullName>
    </alternativeName>
</protein>
<comment type="subcellular location">
    <subcellularLocation>
        <location evidence="2">Cell membrane</location>
        <topology evidence="2">Multi-pass membrane protein</topology>
    </subcellularLocation>
    <subcellularLocation>
        <location evidence="1">Cytoplasm</location>
    </subcellularLocation>
</comment>
<keyword evidence="7" id="KW-0051">Antiviral defense</keyword>
<evidence type="ECO:0000256" key="3">
    <source>
        <dbReference type="ARBA" id="ARBA00022452"/>
    </source>
</evidence>
<proteinExistence type="inferred from homology"/>
<keyword evidence="6" id="KW-0812">Transmembrane</keyword>
<name>A0A2M8R7M0_9BRAD</name>
<evidence type="ECO:0000256" key="5">
    <source>
        <dbReference type="ARBA" id="ARBA00022490"/>
    </source>
</evidence>
<keyword evidence="4" id="KW-1003">Cell membrane</keyword>
<evidence type="ECO:0000256" key="8">
    <source>
        <dbReference type="ARBA" id="ARBA00023136"/>
    </source>
</evidence>
<dbReference type="Proteomes" id="UP000231194">
    <property type="component" value="Unassembled WGS sequence"/>
</dbReference>
<keyword evidence="8" id="KW-0472">Membrane</keyword>
<evidence type="ECO:0000256" key="9">
    <source>
        <dbReference type="ARBA" id="ARBA00093769"/>
    </source>
</evidence>
<keyword evidence="3" id="KW-1134">Transmembrane beta strand</keyword>
<comment type="similarity">
    <text evidence="9">Belongs to the bacterial gasdermin family.</text>
</comment>
<organism evidence="12 13">
    <name type="scientific">Bradyrhizobium forestalis</name>
    <dbReference type="NCBI Taxonomy" id="1419263"/>
    <lineage>
        <taxon>Bacteria</taxon>
        <taxon>Pseudomonadati</taxon>
        <taxon>Pseudomonadota</taxon>
        <taxon>Alphaproteobacteria</taxon>
        <taxon>Hyphomicrobiales</taxon>
        <taxon>Nitrobacteraceae</taxon>
        <taxon>Bradyrhizobium</taxon>
    </lineage>
</organism>
<evidence type="ECO:0000256" key="6">
    <source>
        <dbReference type="ARBA" id="ARBA00022692"/>
    </source>
</evidence>
<evidence type="ECO:0000256" key="7">
    <source>
        <dbReference type="ARBA" id="ARBA00023118"/>
    </source>
</evidence>
<dbReference type="EMBL" id="PGVG01000014">
    <property type="protein sequence ID" value="PJG53798.1"/>
    <property type="molecule type" value="Genomic_DNA"/>
</dbReference>
<evidence type="ECO:0000256" key="2">
    <source>
        <dbReference type="ARBA" id="ARBA00004651"/>
    </source>
</evidence>
<comment type="caution">
    <text evidence="12">The sequence shown here is derived from an EMBL/GenBank/DDBJ whole genome shotgun (WGS) entry which is preliminary data.</text>
</comment>
<reference evidence="12 13" key="1">
    <citation type="submission" date="2017-11" db="EMBL/GenBank/DDBJ databases">
        <title>Bradyrhizobium forestalis sp. nov., an efficient nitrogen-fixing bacterium isolated from nodules of forest legume species in the Amazon.</title>
        <authorList>
            <person name="Costa E.M."/>
            <person name="Guimaraes A."/>
            <person name="Carvalho T.S."/>
            <person name="Rodrigues T.L."/>
            <person name="Ribeiro P.R.A."/>
            <person name="Lebbe L."/>
            <person name="Willems A."/>
            <person name="Moreira F.M.S."/>
        </authorList>
    </citation>
    <scope>NUCLEOTIDE SEQUENCE [LARGE SCALE GENOMIC DNA]</scope>
    <source>
        <strain evidence="12 13">INPA54B</strain>
    </source>
</reference>
<evidence type="ECO:0000256" key="4">
    <source>
        <dbReference type="ARBA" id="ARBA00022475"/>
    </source>
</evidence>
<evidence type="ECO:0000313" key="13">
    <source>
        <dbReference type="Proteomes" id="UP000231194"/>
    </source>
</evidence>
<sequence>MLTKHHLHVLQWPREGILPGELIIEKEGGQTVRAPLSAVFRDQLHDHVRERDTLSDIEERFSNKFDAKLGIKLLDHVATMFGGTSGRLQSAYDSAAMVTVRIGMAEWLDCNPSKLSDFIAEAALHQKQGVYSEGDRLYVITGVAVAKAIEVIAYDKTGAEMTAAADAAAAGTIEANLSAKCTGKAGVTYSGQKPIVFAIELFELELKGGRWGLKGVDRYVAARGKGDEEQDRLPPSEAAFIGDAEDGPAFINVTDAPLT</sequence>
<evidence type="ECO:0000256" key="11">
    <source>
        <dbReference type="ARBA" id="ARBA00093802"/>
    </source>
</evidence>
<accession>A0A2M8R7M0</accession>
<keyword evidence="5" id="KW-0963">Cytoplasm</keyword>
<evidence type="ECO:0000256" key="10">
    <source>
        <dbReference type="ARBA" id="ARBA00093798"/>
    </source>
</evidence>
<gene>
    <name evidence="12" type="ORF">CVM73_19000</name>
</gene>